<dbReference type="EMBL" id="CASHSV030000034">
    <property type="protein sequence ID" value="CAJ2643639.1"/>
    <property type="molecule type" value="Genomic_DNA"/>
</dbReference>
<keyword evidence="2" id="KW-1185">Reference proteome</keyword>
<evidence type="ECO:0000313" key="2">
    <source>
        <dbReference type="Proteomes" id="UP001177021"/>
    </source>
</evidence>
<protein>
    <submittedName>
        <fullName evidence="1">Uncharacterized protein</fullName>
    </submittedName>
</protein>
<comment type="caution">
    <text evidence="1">The sequence shown here is derived from an EMBL/GenBank/DDBJ whole genome shotgun (WGS) entry which is preliminary data.</text>
</comment>
<accession>A0ACB0JFS3</accession>
<sequence length="837" mass="90888">MAFEKVLENELIEAGNKLADPPTSVDELLKLLTRVESFLSRVEQAPKASMQAALSPCLKALVADKLLRHSDPDVKVALASCISEITRISAPEAPYDDDQMKEIFQLVVSSFEKLHDKSNRSYVKRTAILETVAKVRSCVVMLDLECDALILEMFQHFLKAIREHHQGRVFSSMETIMTLVIEESEDISFDLLSPLLDSIKKDNEEVLPIARKLGESVLKNCATKVKPYLVQAVRTIGISVDDYSEVLASICQDTSDSLEKNGVCVTDEHKEDKGKSAKLSLEESTQVAKEEVKEAAHLPQDNRDGNRSSKSVTNNGVGEDDTFADSKSIKKKEDTDSHGHSKGLHILGHGEVNDLDGVKVNKNEQKPEQATKKNRRKSSYSTKSGKLSESQIVTNEDEKVMVSESHSKEVLDSLPKDQGRNDESEVVASASPSDSLPNENHSEKFGKAKSKDSPANVEAAEVVSKKASEGASISKPKLGKQSVKKLPGQNSGVKKSAGTDSGKKQSGAAIGADAKQHSAKKFDDNEGGGGSSSRQLVDKKKWGRGEANSGTGAAKSSTLDVDKEMVSSPRSDTESSEDEKLEETTKTSAKRKRASVKKNESLIKGYDQNLVGERVEVWWPKDRAFYKGVIESFDSAKKKHKVLYDDGEVEVLNLVKEKWNIIEDDSVADEEEGSDHGSLDASTEMHTRKKAKSSSGEQTKQGKLRLSSSSGTSGSSKSKGSVLKSGQKSNYGNKSKITGSSKTSKPKDDDPITPKSGASNQKTPKTAAAAAEGKPPKSGGKSFTADGRFSLKKKYMEDDDSDDDSAREEVEYTKGKTSASSKGQGSEAKTGKKRQRS</sequence>
<reference evidence="1" key="1">
    <citation type="submission" date="2023-10" db="EMBL/GenBank/DDBJ databases">
        <authorList>
            <person name="Rodriguez Cubillos JULIANA M."/>
            <person name="De Vega J."/>
        </authorList>
    </citation>
    <scope>NUCLEOTIDE SEQUENCE</scope>
</reference>
<dbReference type="Proteomes" id="UP001177021">
    <property type="component" value="Unassembled WGS sequence"/>
</dbReference>
<evidence type="ECO:0000313" key="1">
    <source>
        <dbReference type="EMBL" id="CAJ2643639.1"/>
    </source>
</evidence>
<gene>
    <name evidence="1" type="ORF">MILVUS5_LOCUS12828</name>
</gene>
<organism evidence="1 2">
    <name type="scientific">Trifolium pratense</name>
    <name type="common">Red clover</name>
    <dbReference type="NCBI Taxonomy" id="57577"/>
    <lineage>
        <taxon>Eukaryota</taxon>
        <taxon>Viridiplantae</taxon>
        <taxon>Streptophyta</taxon>
        <taxon>Embryophyta</taxon>
        <taxon>Tracheophyta</taxon>
        <taxon>Spermatophyta</taxon>
        <taxon>Magnoliopsida</taxon>
        <taxon>eudicotyledons</taxon>
        <taxon>Gunneridae</taxon>
        <taxon>Pentapetalae</taxon>
        <taxon>rosids</taxon>
        <taxon>fabids</taxon>
        <taxon>Fabales</taxon>
        <taxon>Fabaceae</taxon>
        <taxon>Papilionoideae</taxon>
        <taxon>50 kb inversion clade</taxon>
        <taxon>NPAAA clade</taxon>
        <taxon>Hologalegina</taxon>
        <taxon>IRL clade</taxon>
        <taxon>Trifolieae</taxon>
        <taxon>Trifolium</taxon>
    </lineage>
</organism>
<name>A0ACB0JFS3_TRIPR</name>
<proteinExistence type="predicted"/>